<feature type="binding site" evidence="7">
    <location>
        <begin position="22"/>
        <end position="25"/>
    </location>
    <ligand>
        <name>FMN</name>
        <dbReference type="ChEBI" id="CHEBI:58210"/>
    </ligand>
</feature>
<dbReference type="SUPFAM" id="SSF51395">
    <property type="entry name" value="FMN-linked oxidoreductases"/>
    <property type="match status" value="1"/>
</dbReference>
<organism evidence="9 10">
    <name type="scientific">Sporosarcina newyorkensis</name>
    <dbReference type="NCBI Taxonomy" id="759851"/>
    <lineage>
        <taxon>Bacteria</taxon>
        <taxon>Bacillati</taxon>
        <taxon>Bacillota</taxon>
        <taxon>Bacilli</taxon>
        <taxon>Bacillales</taxon>
        <taxon>Caryophanaceae</taxon>
        <taxon>Sporosarcina</taxon>
    </lineage>
</organism>
<comment type="subunit">
    <text evidence="7">Homotetramer.</text>
</comment>
<comment type="catalytic activity">
    <reaction evidence="7">
        <text>A + NADPH + H(+) = AH2 + NADP(+)</text>
        <dbReference type="Rhea" id="RHEA:13149"/>
        <dbReference type="ChEBI" id="CHEBI:13193"/>
        <dbReference type="ChEBI" id="CHEBI:15378"/>
        <dbReference type="ChEBI" id="CHEBI:17499"/>
        <dbReference type="ChEBI" id="CHEBI:57783"/>
        <dbReference type="ChEBI" id="CHEBI:58349"/>
        <dbReference type="EC" id="1.6.99.1"/>
    </reaction>
</comment>
<dbReference type="GO" id="GO:0010181">
    <property type="term" value="F:FMN binding"/>
    <property type="evidence" value="ECO:0007669"/>
    <property type="project" value="UniProtKB-UniRule"/>
</dbReference>
<dbReference type="EC" id="1.6.99.1" evidence="7"/>
<dbReference type="InterPro" id="IPR001155">
    <property type="entry name" value="OxRdtase_FMN_N"/>
</dbReference>
<evidence type="ECO:0000256" key="6">
    <source>
        <dbReference type="ARBA" id="ARBA00023002"/>
    </source>
</evidence>
<dbReference type="Gene3D" id="3.20.20.70">
    <property type="entry name" value="Aldolase class I"/>
    <property type="match status" value="1"/>
</dbReference>
<feature type="binding site" evidence="7">
    <location>
        <position position="101"/>
    </location>
    <ligand>
        <name>FMN</name>
        <dbReference type="ChEBI" id="CHEBI:58210"/>
    </ligand>
</feature>
<dbReference type="PANTHER" id="PTHR43303">
    <property type="entry name" value="NADPH DEHYDROGENASE C23G7.10C-RELATED"/>
    <property type="match status" value="1"/>
</dbReference>
<feature type="binding site" evidence="7">
    <location>
        <position position="214"/>
    </location>
    <ligand>
        <name>FMN</name>
        <dbReference type="ChEBI" id="CHEBI:58210"/>
    </ligand>
</feature>
<dbReference type="CDD" id="cd02932">
    <property type="entry name" value="OYE_YqiM_FMN"/>
    <property type="match status" value="1"/>
</dbReference>
<name>A0A1T4YS06_9BACL</name>
<keyword evidence="6 7" id="KW-0560">Oxidoreductase</keyword>
<evidence type="ECO:0000256" key="2">
    <source>
        <dbReference type="ARBA" id="ARBA00022575"/>
    </source>
</evidence>
<dbReference type="Proteomes" id="UP000190042">
    <property type="component" value="Unassembled WGS sequence"/>
</dbReference>
<dbReference type="GO" id="GO:0009636">
    <property type="term" value="P:response to toxic substance"/>
    <property type="evidence" value="ECO:0007669"/>
    <property type="project" value="UniProtKB-KW"/>
</dbReference>
<evidence type="ECO:0000313" key="10">
    <source>
        <dbReference type="Proteomes" id="UP000190042"/>
    </source>
</evidence>
<sequence>MATLFTPYTIRGVEFKNRIVMSPMCMYSSHNQDGKVGDWHKVHYPTRAAGQAGLIIVEATAVQPEGRISNEDLGIWSDDHIEGLSELVRLIKGYDARTGIQLAYAGRKSTVEGEIYAPSPIRFSEQYKTPVEMTREDIKETIESFKAAAIRAKQAGFDVIEIHGAHGYLINEFLSPLCNTRANEYGGSSENRYRLLRQIIDAVRSVWEGPLFVRISAEEYAENGMDTTQYIEMVRWMKTQGVDLIDVSSGGVVPAAINAFPGYQVPYADQIRKEADIPTGAVGLITSAIQAEEILQNGRADLVLLARELLRNPYWPYSAASELGVKIEPPAPYERGWTFS</sequence>
<dbReference type="AlphaFoldDB" id="A0A1T4YS06"/>
<dbReference type="InterPro" id="IPR023663">
    <property type="entry name" value="NADPH_DH_bac"/>
</dbReference>
<keyword evidence="3 7" id="KW-0285">Flavoprotein</keyword>
<comment type="function">
    <text evidence="7">Catalyzes the reduction of the double bond of an array of alpha,beta-unsaturated aldehydes and ketones. It also reduces the nitro group of nitroester and nitroaromatic compounds. It could have a role in detoxification processes.</text>
</comment>
<evidence type="ECO:0000256" key="3">
    <source>
        <dbReference type="ARBA" id="ARBA00022630"/>
    </source>
</evidence>
<evidence type="ECO:0000259" key="8">
    <source>
        <dbReference type="Pfam" id="PF00724"/>
    </source>
</evidence>
<comment type="cofactor">
    <cofactor evidence="1 7">
        <name>FMN</name>
        <dbReference type="ChEBI" id="CHEBI:58210"/>
    </cofactor>
</comment>
<feature type="binding site" evidence="7">
    <location>
        <begin position="163"/>
        <end position="166"/>
    </location>
    <ligand>
        <name>substrate</name>
    </ligand>
</feature>
<keyword evidence="2 7" id="KW-0216">Detoxification</keyword>
<dbReference type="PANTHER" id="PTHR43303:SF4">
    <property type="entry name" value="NADPH DEHYDROGENASE C23G7.10C-RELATED"/>
    <property type="match status" value="1"/>
</dbReference>
<comment type="similarity">
    <text evidence="7">Belongs to the NADH:flavin oxidoreductase/NADH oxidase family. NamA subfamily.</text>
</comment>
<protein>
    <recommendedName>
        <fullName evidence="7">NADPH dehydrogenase</fullName>
        <ecNumber evidence="7">1.6.99.1</ecNumber>
    </recommendedName>
</protein>
<feature type="binding site" evidence="7">
    <location>
        <position position="59"/>
    </location>
    <ligand>
        <name>FMN</name>
        <dbReference type="ChEBI" id="CHEBI:58210"/>
    </ligand>
</feature>
<evidence type="ECO:0000256" key="1">
    <source>
        <dbReference type="ARBA" id="ARBA00001917"/>
    </source>
</evidence>
<dbReference type="RefSeq" id="WP_078818446.1">
    <property type="nucleotide sequence ID" value="NZ_FUYJ01000008.1"/>
</dbReference>
<reference evidence="10" key="1">
    <citation type="submission" date="2017-02" db="EMBL/GenBank/DDBJ databases">
        <authorList>
            <person name="Varghese N."/>
            <person name="Submissions S."/>
        </authorList>
    </citation>
    <scope>NUCLEOTIDE SEQUENCE [LARGE SCALE GENOMIC DNA]</scope>
    <source>
        <strain evidence="10">DSM 23966</strain>
    </source>
</reference>
<dbReference type="HAMAP" id="MF_01614">
    <property type="entry name" value="NamA"/>
    <property type="match status" value="1"/>
</dbReference>
<feature type="binding site" evidence="7">
    <location>
        <position position="27"/>
    </location>
    <ligand>
        <name>substrate</name>
    </ligand>
</feature>
<evidence type="ECO:0000256" key="7">
    <source>
        <dbReference type="HAMAP-Rule" id="MF_01614"/>
    </source>
</evidence>
<dbReference type="NCBIfam" id="NF010047">
    <property type="entry name" value="PRK13523.1"/>
    <property type="match status" value="1"/>
</dbReference>
<dbReference type="InterPro" id="IPR013785">
    <property type="entry name" value="Aldolase_TIM"/>
</dbReference>
<keyword evidence="10" id="KW-1185">Reference proteome</keyword>
<dbReference type="Pfam" id="PF00724">
    <property type="entry name" value="Oxidored_FMN"/>
    <property type="match status" value="1"/>
</dbReference>
<evidence type="ECO:0000313" key="9">
    <source>
        <dbReference type="EMBL" id="SKB04510.1"/>
    </source>
</evidence>
<keyword evidence="5 7" id="KW-0521">NADP</keyword>
<dbReference type="InterPro" id="IPR044152">
    <property type="entry name" value="YqjM-like"/>
</dbReference>
<proteinExistence type="inferred from homology"/>
<accession>A0A1T4YS06</accession>
<feature type="binding site" evidence="7">
    <location>
        <begin position="306"/>
        <end position="307"/>
    </location>
    <ligand>
        <name>FMN</name>
        <dbReference type="ChEBI" id="CHEBI:58210"/>
    </ligand>
</feature>
<gene>
    <name evidence="7" type="primary">namA</name>
    <name evidence="9" type="ORF">SAMN04244570_3433</name>
</gene>
<dbReference type="EMBL" id="FUYJ01000008">
    <property type="protein sequence ID" value="SKB04510.1"/>
    <property type="molecule type" value="Genomic_DNA"/>
</dbReference>
<dbReference type="GO" id="GO:0003959">
    <property type="term" value="F:NADPH dehydrogenase activity"/>
    <property type="evidence" value="ECO:0007669"/>
    <property type="project" value="UniProtKB-UniRule"/>
</dbReference>
<dbReference type="GO" id="GO:0050661">
    <property type="term" value="F:NADP binding"/>
    <property type="evidence" value="ECO:0007669"/>
    <property type="project" value="UniProtKB-UniRule"/>
</dbReference>
<keyword evidence="4 7" id="KW-0288">FMN</keyword>
<feature type="domain" description="NADH:flavin oxidoreductase/NADH oxidase N-terminal" evidence="8">
    <location>
        <begin position="4"/>
        <end position="322"/>
    </location>
</feature>
<evidence type="ECO:0000256" key="4">
    <source>
        <dbReference type="ARBA" id="ARBA00022643"/>
    </source>
</evidence>
<evidence type="ECO:0000256" key="5">
    <source>
        <dbReference type="ARBA" id="ARBA00022857"/>
    </source>
</evidence>